<evidence type="ECO:0000256" key="4">
    <source>
        <dbReference type="ARBA" id="ARBA00023180"/>
    </source>
</evidence>
<dbReference type="KEGG" id="bman:114246954"/>
<keyword evidence="3" id="KW-0378">Hydrolase</keyword>
<keyword evidence="7" id="KW-1185">Reference proteome</keyword>
<dbReference type="SUPFAM" id="SSF53474">
    <property type="entry name" value="alpha/beta-Hydrolases"/>
    <property type="match status" value="1"/>
</dbReference>
<evidence type="ECO:0000256" key="3">
    <source>
        <dbReference type="ARBA" id="ARBA00022801"/>
    </source>
</evidence>
<evidence type="ECO:0000256" key="2">
    <source>
        <dbReference type="ARBA" id="ARBA00022487"/>
    </source>
</evidence>
<dbReference type="GeneID" id="114246954"/>
<evidence type="ECO:0000313" key="7">
    <source>
        <dbReference type="Proteomes" id="UP000504629"/>
    </source>
</evidence>
<feature type="domain" description="Carboxylesterase type B" evidence="6">
    <location>
        <begin position="21"/>
        <end position="522"/>
    </location>
</feature>
<dbReference type="RefSeq" id="XP_028035523.1">
    <property type="nucleotide sequence ID" value="XM_028179722.1"/>
</dbReference>
<evidence type="ECO:0000256" key="1">
    <source>
        <dbReference type="ARBA" id="ARBA00005964"/>
    </source>
</evidence>
<dbReference type="Proteomes" id="UP000504629">
    <property type="component" value="Unplaced"/>
</dbReference>
<dbReference type="PANTHER" id="PTHR43142">
    <property type="entry name" value="CARBOXYLIC ESTER HYDROLASE"/>
    <property type="match status" value="1"/>
</dbReference>
<keyword evidence="4" id="KW-0325">Glycoprotein</keyword>
<organism evidence="7 8">
    <name type="scientific">Bombyx mandarina</name>
    <name type="common">Wild silk moth</name>
    <name type="synonym">Wild silkworm</name>
    <dbReference type="NCBI Taxonomy" id="7092"/>
    <lineage>
        <taxon>Eukaryota</taxon>
        <taxon>Metazoa</taxon>
        <taxon>Ecdysozoa</taxon>
        <taxon>Arthropoda</taxon>
        <taxon>Hexapoda</taxon>
        <taxon>Insecta</taxon>
        <taxon>Pterygota</taxon>
        <taxon>Neoptera</taxon>
        <taxon>Endopterygota</taxon>
        <taxon>Lepidoptera</taxon>
        <taxon>Glossata</taxon>
        <taxon>Ditrysia</taxon>
        <taxon>Bombycoidea</taxon>
        <taxon>Bombycidae</taxon>
        <taxon>Bombycinae</taxon>
        <taxon>Bombyx</taxon>
    </lineage>
</organism>
<accession>A0A6J2K1G7</accession>
<evidence type="ECO:0000259" key="6">
    <source>
        <dbReference type="Pfam" id="PF00135"/>
    </source>
</evidence>
<gene>
    <name evidence="8" type="primary">LOC114246954</name>
</gene>
<proteinExistence type="inferred from homology"/>
<evidence type="ECO:0000313" key="8">
    <source>
        <dbReference type="RefSeq" id="XP_028035523.1"/>
    </source>
</evidence>
<keyword evidence="2" id="KW-0719">Serine esterase</keyword>
<dbReference type="AlphaFoldDB" id="A0A6J2K1G7"/>
<comment type="similarity">
    <text evidence="1">Belongs to the type-B carboxylesterase/lipase family.</text>
</comment>
<dbReference type="InterPro" id="IPR002018">
    <property type="entry name" value="CarbesteraseB"/>
</dbReference>
<feature type="signal peptide" evidence="5">
    <location>
        <begin position="1"/>
        <end position="16"/>
    </location>
</feature>
<feature type="chain" id="PRO_5026790027" evidence="5">
    <location>
        <begin position="17"/>
        <end position="534"/>
    </location>
</feature>
<reference evidence="8" key="1">
    <citation type="submission" date="2025-08" db="UniProtKB">
        <authorList>
            <consortium name="RefSeq"/>
        </authorList>
    </citation>
    <scope>IDENTIFICATION</scope>
    <source>
        <tissue evidence="8">Silk gland</tissue>
    </source>
</reference>
<protein>
    <submittedName>
        <fullName evidence="8">Juvenile hormone esterase-like</fullName>
    </submittedName>
</protein>
<keyword evidence="5" id="KW-0732">Signal</keyword>
<dbReference type="Gene3D" id="3.40.50.1820">
    <property type="entry name" value="alpha/beta hydrolase"/>
    <property type="match status" value="1"/>
</dbReference>
<sequence>MLRSVALLGLLSAVGAWLRIDPLVETQQGLIRGLRSENGKFSKFLGIPYALVDEKNPFGPSVPHPVFEETFEAYDDSVVCPQVVKVTKVGIGSLQCLNLNVYVPNTATSRNKRPVMVWIHGGGFTTGSGTSRDYSYDDLVRHDVIVVSVNYRLGPYGFLCLDSPEVPGNQGLKDQVLALKWIKENIEAFSGDASKITIFGESAGGQAVELHLLTDQDKLFNQVIVQSGSIFKPGIINKPDNSVPIQIASRLGFETEDFVAAISFLADQDPQLVVAASTSEGSTVFSGSAYRACVENEFDGIHSYLSVSPQNLKIKNIPVIYGVNSKEYLTLHASLVPEQYEVSGFKSFLKLAFNLTDADMEEDVRHFYIGDETLTEELFDEFITFASDYYYGYPVERSIMKSLADGNKEIYYYVFSYDGGRNAMKEYLGITAAGVAHADELGYLLAVDAVPGQHIAEEDQLIIDRITTLWANFAKYGNPTPEPTDLLPVVWSTVEGNKRPYLDIDTDLQLRGRPFHQRIAFWDLFYKLYGEYEK</sequence>
<evidence type="ECO:0000256" key="5">
    <source>
        <dbReference type="SAM" id="SignalP"/>
    </source>
</evidence>
<dbReference type="PANTHER" id="PTHR43142:SF1">
    <property type="entry name" value="CARBOXYLIC ESTER HYDROLASE"/>
    <property type="match status" value="1"/>
</dbReference>
<dbReference type="Pfam" id="PF00135">
    <property type="entry name" value="COesterase"/>
    <property type="match status" value="1"/>
</dbReference>
<dbReference type="GO" id="GO:0052689">
    <property type="term" value="F:carboxylic ester hydrolase activity"/>
    <property type="evidence" value="ECO:0007669"/>
    <property type="project" value="UniProtKB-KW"/>
</dbReference>
<dbReference type="OrthoDB" id="3200163at2759"/>
<name>A0A6J2K1G7_BOMMA</name>
<dbReference type="InterPro" id="IPR029058">
    <property type="entry name" value="AB_hydrolase_fold"/>
</dbReference>